<dbReference type="RefSeq" id="WP_202006074.1">
    <property type="nucleotide sequence ID" value="NZ_JAERSF010000004.1"/>
</dbReference>
<evidence type="ECO:0000313" key="2">
    <source>
        <dbReference type="EMBL" id="MBL0739085.1"/>
    </source>
</evidence>
<reference evidence="2 3" key="1">
    <citation type="submission" date="2021-01" db="EMBL/GenBank/DDBJ databases">
        <title>Genome seq and assembly of Flavobacterium sp. GN10.</title>
        <authorList>
            <person name="Chhetri G."/>
        </authorList>
    </citation>
    <scope>NUCLEOTIDE SEQUENCE [LARGE SCALE GENOMIC DNA]</scope>
    <source>
        <strain evidence="2 3">GN10</strain>
    </source>
</reference>
<feature type="signal peptide" evidence="1">
    <location>
        <begin position="1"/>
        <end position="22"/>
    </location>
</feature>
<accession>A0ABS1KI83</accession>
<feature type="chain" id="PRO_5045480500" evidence="1">
    <location>
        <begin position="23"/>
        <end position="394"/>
    </location>
</feature>
<proteinExistence type="predicted"/>
<dbReference type="Proteomes" id="UP000603728">
    <property type="component" value="Unassembled WGS sequence"/>
</dbReference>
<dbReference type="Gene3D" id="2.40.160.10">
    <property type="entry name" value="Porin"/>
    <property type="match status" value="1"/>
</dbReference>
<dbReference type="InterPro" id="IPR010870">
    <property type="entry name" value="Porin_O/P"/>
</dbReference>
<name>A0ABS1KI83_9FLAO</name>
<dbReference type="EMBL" id="JAERSF010000004">
    <property type="protein sequence ID" value="MBL0739085.1"/>
    <property type="molecule type" value="Genomic_DNA"/>
</dbReference>
<organism evidence="2 3">
    <name type="scientific">Flavobacterium tagetis</name>
    <dbReference type="NCBI Taxonomy" id="2801336"/>
    <lineage>
        <taxon>Bacteria</taxon>
        <taxon>Pseudomonadati</taxon>
        <taxon>Bacteroidota</taxon>
        <taxon>Flavobacteriia</taxon>
        <taxon>Flavobacteriales</taxon>
        <taxon>Flavobacteriaceae</taxon>
        <taxon>Flavobacterium</taxon>
    </lineage>
</organism>
<dbReference type="InterPro" id="IPR023614">
    <property type="entry name" value="Porin_dom_sf"/>
</dbReference>
<dbReference type="Pfam" id="PF07396">
    <property type="entry name" value="Porin_O_P"/>
    <property type="match status" value="1"/>
</dbReference>
<evidence type="ECO:0000256" key="1">
    <source>
        <dbReference type="SAM" id="SignalP"/>
    </source>
</evidence>
<evidence type="ECO:0000313" key="3">
    <source>
        <dbReference type="Proteomes" id="UP000603728"/>
    </source>
</evidence>
<sequence>MSKSLLSPFFFLFFITPIFFYAQGDVNQGDVNQGDVNQGADKKENEEVKYPQFQLKGLLQARYLESFGDNVDVLGTQHSTGDATQSSFDIKRMRVGLNTKLSETTEIVILVNLADFKSDTKGKVLENAYGKYTFNKYIALTGGQFRPAFGIEELVPVDIIKSFDFSNQYYEFGKNGWTSFQIGASATGAFDIGKIPVNYAVSVLNGNGKNVEMDKDNGKQYSSRWVFGLSKEHKINLGLNGGFGKVFKEDVFAVGADITSEFQMTDKLSFDLQIEYKQGTNHNLYYSLPVESRTDNVADYQMRGIYFLPNLRYTVNYQKLTALELSCRYEIFDPSYKINSNVRTTYTPMISLEFGKSYTGRIEMGFEIDRFDKSIPDTSTYNDNLFLIQLQLRI</sequence>
<keyword evidence="1" id="KW-0732">Signal</keyword>
<comment type="caution">
    <text evidence="2">The sequence shown here is derived from an EMBL/GenBank/DDBJ whole genome shotgun (WGS) entry which is preliminary data.</text>
</comment>
<gene>
    <name evidence="2" type="ORF">JI750_19480</name>
</gene>
<dbReference type="SUPFAM" id="SSF56935">
    <property type="entry name" value="Porins"/>
    <property type="match status" value="1"/>
</dbReference>
<keyword evidence="3" id="KW-1185">Reference proteome</keyword>
<protein>
    <submittedName>
        <fullName evidence="2">Porin</fullName>
    </submittedName>
</protein>